<dbReference type="Gene3D" id="3.40.50.1000">
    <property type="entry name" value="HAD superfamily/HAD-like"/>
    <property type="match status" value="1"/>
</dbReference>
<dbReference type="Proteomes" id="UP000199032">
    <property type="component" value="Unassembled WGS sequence"/>
</dbReference>
<dbReference type="InterPro" id="IPR036412">
    <property type="entry name" value="HAD-like_sf"/>
</dbReference>
<reference evidence="1 2" key="1">
    <citation type="submission" date="2015-10" db="EMBL/GenBank/DDBJ databases">
        <authorList>
            <person name="Gilbert D.G."/>
        </authorList>
    </citation>
    <scope>NUCLEOTIDE SEQUENCE [LARGE SCALE GENOMIC DNA]</scope>
    <source>
        <strain evidence="1">COMA1</strain>
    </source>
</reference>
<name>A0A0S4LAY4_9BACT</name>
<dbReference type="STRING" id="1742972.COMA1_10542"/>
<dbReference type="Pfam" id="PF00702">
    <property type="entry name" value="Hydrolase"/>
    <property type="match status" value="1"/>
</dbReference>
<keyword evidence="1" id="KW-0378">Hydrolase</keyword>
<dbReference type="GO" id="GO:0005829">
    <property type="term" value="C:cytosol"/>
    <property type="evidence" value="ECO:0007669"/>
    <property type="project" value="TreeGrafter"/>
</dbReference>
<proteinExistence type="predicted"/>
<dbReference type="SFLD" id="SFLDG01129">
    <property type="entry name" value="C1.5:_HAD__Beta-PGM__Phosphata"/>
    <property type="match status" value="1"/>
</dbReference>
<dbReference type="EMBL" id="CZQA01000001">
    <property type="protein sequence ID" value="CUS32274.1"/>
    <property type="molecule type" value="Genomic_DNA"/>
</dbReference>
<dbReference type="GO" id="GO:0008967">
    <property type="term" value="F:phosphoglycolate phosphatase activity"/>
    <property type="evidence" value="ECO:0007669"/>
    <property type="project" value="TreeGrafter"/>
</dbReference>
<evidence type="ECO:0000313" key="2">
    <source>
        <dbReference type="Proteomes" id="UP000199032"/>
    </source>
</evidence>
<accession>A0A0S4LAY4</accession>
<protein>
    <submittedName>
        <fullName evidence="1">Putative HAD-like hydrolase, purine nucleotidase</fullName>
    </submittedName>
</protein>
<dbReference type="OrthoDB" id="9773910at2"/>
<dbReference type="AlphaFoldDB" id="A0A0S4LAY4"/>
<dbReference type="InterPro" id="IPR006439">
    <property type="entry name" value="HAD-SF_hydro_IA"/>
</dbReference>
<dbReference type="InterPro" id="IPR023214">
    <property type="entry name" value="HAD_sf"/>
</dbReference>
<dbReference type="PANTHER" id="PTHR43434:SF3">
    <property type="entry name" value="GMP_IMP NUCLEOTIDASE YRFG"/>
    <property type="match status" value="1"/>
</dbReference>
<dbReference type="SFLD" id="SFLDS00003">
    <property type="entry name" value="Haloacid_Dehalogenase"/>
    <property type="match status" value="1"/>
</dbReference>
<organism evidence="1 2">
    <name type="scientific">Candidatus Nitrospira nitrosa</name>
    <dbReference type="NCBI Taxonomy" id="1742972"/>
    <lineage>
        <taxon>Bacteria</taxon>
        <taxon>Pseudomonadati</taxon>
        <taxon>Nitrospirota</taxon>
        <taxon>Nitrospiria</taxon>
        <taxon>Nitrospirales</taxon>
        <taxon>Nitrospiraceae</taxon>
        <taxon>Nitrospira</taxon>
    </lineage>
</organism>
<dbReference type="InterPro" id="IPR050155">
    <property type="entry name" value="HAD-like_hydrolase_sf"/>
</dbReference>
<dbReference type="PANTHER" id="PTHR43434">
    <property type="entry name" value="PHOSPHOGLYCOLATE PHOSPHATASE"/>
    <property type="match status" value="1"/>
</dbReference>
<sequence>MVFHKHNLPRLLFTHSGIIWSMTQSSARSPQPYFDWSQIDDVLLDMDGTLLDRHFDNFFFDEELPRRYAALHRLSFQESRDRLMAMYRSVEGELAWTDLNYWTRRVGIDVVAMHKELDHMIGFLPGAEEFLRHLQQLGKRVTIITNAHSTGVSVKISKTGLDRYVDRIVDAFEVGYLKMRPEYWPNCQRLLGFDPSRSLFMDDDEGCLTAAKAFGVAHLVHSAKSSSELPPAPLPQFFSVTGFTSLLNGRSMG</sequence>
<evidence type="ECO:0000313" key="1">
    <source>
        <dbReference type="EMBL" id="CUS32274.1"/>
    </source>
</evidence>
<gene>
    <name evidence="1" type="ORF">COMA1_10542</name>
</gene>
<dbReference type="SUPFAM" id="SSF56784">
    <property type="entry name" value="HAD-like"/>
    <property type="match status" value="1"/>
</dbReference>
<dbReference type="PRINTS" id="PR00413">
    <property type="entry name" value="HADHALOGNASE"/>
</dbReference>
<dbReference type="GO" id="GO:0006281">
    <property type="term" value="P:DNA repair"/>
    <property type="evidence" value="ECO:0007669"/>
    <property type="project" value="TreeGrafter"/>
</dbReference>
<keyword evidence="2" id="KW-1185">Reference proteome</keyword>